<name>A0ABD2BPU3_VESSQ</name>
<dbReference type="EMBL" id="JAUDFV010000052">
    <property type="protein sequence ID" value="KAL2736828.1"/>
    <property type="molecule type" value="Genomic_DNA"/>
</dbReference>
<dbReference type="AlphaFoldDB" id="A0ABD2BPU3"/>
<organism evidence="2 5">
    <name type="scientific">Vespula squamosa</name>
    <name type="common">Southern yellow jacket</name>
    <name type="synonym">Wasp</name>
    <dbReference type="NCBI Taxonomy" id="30214"/>
    <lineage>
        <taxon>Eukaryota</taxon>
        <taxon>Metazoa</taxon>
        <taxon>Ecdysozoa</taxon>
        <taxon>Arthropoda</taxon>
        <taxon>Hexapoda</taxon>
        <taxon>Insecta</taxon>
        <taxon>Pterygota</taxon>
        <taxon>Neoptera</taxon>
        <taxon>Endopterygota</taxon>
        <taxon>Hymenoptera</taxon>
        <taxon>Apocrita</taxon>
        <taxon>Aculeata</taxon>
        <taxon>Vespoidea</taxon>
        <taxon>Vespidae</taxon>
        <taxon>Vespinae</taxon>
        <taxon>Vespula</taxon>
    </lineage>
</organism>
<keyword evidence="5" id="KW-1185">Reference proteome</keyword>
<dbReference type="EMBL" id="JAUDFV010000071">
    <property type="protein sequence ID" value="KAL2734766.1"/>
    <property type="molecule type" value="Genomic_DNA"/>
</dbReference>
<accession>A0ABD2BPU3</accession>
<proteinExistence type="predicted"/>
<gene>
    <name evidence="4" type="ORF">V1478_002195</name>
    <name evidence="3" type="ORF">V1478_002361</name>
    <name evidence="2" type="ORF">V1478_003363</name>
    <name evidence="1" type="ORF">V1478_005625</name>
</gene>
<evidence type="ECO:0000313" key="4">
    <source>
        <dbReference type="EMBL" id="KAL2737045.1"/>
    </source>
</evidence>
<evidence type="ECO:0000313" key="3">
    <source>
        <dbReference type="EMBL" id="KAL2736828.1"/>
    </source>
</evidence>
<sequence>MNKLKVRKIYSRKLKTIILSKNTSKSVRKHKRCKL</sequence>
<protein>
    <submittedName>
        <fullName evidence="2">Uncharacterized protein</fullName>
    </submittedName>
</protein>
<reference evidence="2 5" key="1">
    <citation type="journal article" date="2024" name="Ann. Entomol. Soc. Am.">
        <title>Genomic analyses of the southern and eastern yellowjacket wasps (Hymenoptera: Vespidae) reveal evolutionary signatures of social life.</title>
        <authorList>
            <person name="Catto M.A."/>
            <person name="Caine P.B."/>
            <person name="Orr S.E."/>
            <person name="Hunt B.G."/>
            <person name="Goodisman M.A.D."/>
        </authorList>
    </citation>
    <scope>NUCLEOTIDE SEQUENCE [LARGE SCALE GENOMIC DNA]</scope>
    <source>
        <strain evidence="2">233</strain>
        <tissue evidence="2">Head and thorax</tissue>
    </source>
</reference>
<dbReference type="Proteomes" id="UP001607302">
    <property type="component" value="Unassembled WGS sequence"/>
</dbReference>
<dbReference type="EMBL" id="JAUDFV010000033">
    <property type="protein sequence ID" value="KAL2737045.1"/>
    <property type="molecule type" value="Genomic_DNA"/>
</dbReference>
<evidence type="ECO:0000313" key="2">
    <source>
        <dbReference type="EMBL" id="KAL2734766.1"/>
    </source>
</evidence>
<dbReference type="EMBL" id="JAUDFV010000122">
    <property type="protein sequence ID" value="KAL2729701.1"/>
    <property type="molecule type" value="Genomic_DNA"/>
</dbReference>
<evidence type="ECO:0000313" key="1">
    <source>
        <dbReference type="EMBL" id="KAL2729701.1"/>
    </source>
</evidence>
<evidence type="ECO:0000313" key="5">
    <source>
        <dbReference type="Proteomes" id="UP001607302"/>
    </source>
</evidence>
<comment type="caution">
    <text evidence="2">The sequence shown here is derived from an EMBL/GenBank/DDBJ whole genome shotgun (WGS) entry which is preliminary data.</text>
</comment>